<comment type="caution">
    <text evidence="1">The sequence shown here is derived from an EMBL/GenBank/DDBJ whole genome shotgun (WGS) entry which is preliminary data.</text>
</comment>
<sequence length="142" mass="16292">MRQGDRCSFELGNVQHSHALFGSPYRHHARSASQVLNQVRHIDVTGARDISGDDWNVIEQSAERKMQYAEALYESMRVLPSAAYQAKQWQNLIGKGYTQLELEANAVYLVDKAIEYHRSGVRITFDKKRYVPETGTESQWTC</sequence>
<name>A0ACC3S681_9PEZI</name>
<protein>
    <submittedName>
        <fullName evidence="1">Uncharacterized protein</fullName>
    </submittedName>
</protein>
<reference evidence="1" key="1">
    <citation type="submission" date="2024-02" db="EMBL/GenBank/DDBJ databases">
        <title>Metagenome Assembled Genome of Zalaria obscura JY119.</title>
        <authorList>
            <person name="Vighnesh L."/>
            <person name="Jagadeeshwari U."/>
            <person name="Venkata Ramana C."/>
            <person name="Sasikala C."/>
        </authorList>
    </citation>
    <scope>NUCLEOTIDE SEQUENCE</scope>
    <source>
        <strain evidence="1">JY119</strain>
    </source>
</reference>
<evidence type="ECO:0000313" key="1">
    <source>
        <dbReference type="EMBL" id="KAK8192578.1"/>
    </source>
</evidence>
<accession>A0ACC3S681</accession>
<dbReference type="Proteomes" id="UP001320706">
    <property type="component" value="Unassembled WGS sequence"/>
</dbReference>
<proteinExistence type="predicted"/>
<keyword evidence="2" id="KW-1185">Reference proteome</keyword>
<gene>
    <name evidence="1" type="ORF">M8818_007748</name>
</gene>
<evidence type="ECO:0000313" key="2">
    <source>
        <dbReference type="Proteomes" id="UP001320706"/>
    </source>
</evidence>
<organism evidence="1 2">
    <name type="scientific">Zalaria obscura</name>
    <dbReference type="NCBI Taxonomy" id="2024903"/>
    <lineage>
        <taxon>Eukaryota</taxon>
        <taxon>Fungi</taxon>
        <taxon>Dikarya</taxon>
        <taxon>Ascomycota</taxon>
        <taxon>Pezizomycotina</taxon>
        <taxon>Dothideomycetes</taxon>
        <taxon>Dothideomycetidae</taxon>
        <taxon>Dothideales</taxon>
        <taxon>Zalariaceae</taxon>
        <taxon>Zalaria</taxon>
    </lineage>
</organism>
<dbReference type="EMBL" id="JAMKPW020000044">
    <property type="protein sequence ID" value="KAK8192578.1"/>
    <property type="molecule type" value="Genomic_DNA"/>
</dbReference>